<evidence type="ECO:0000313" key="16">
    <source>
        <dbReference type="EMBL" id="KAJ3646642.1"/>
    </source>
</evidence>
<keyword evidence="4 14" id="KW-0158">Chromosome</keyword>
<comment type="function">
    <text evidence="14">Telomerase is a ribonucleoprotein enzyme essential for the replication of chromosome termini in most eukaryotes. It elongates telomeres. It is a reverse transcriptase that adds simple sequence repeats to chromosome ends by copying a template sequence within the RNA component of the enzyme.</text>
</comment>
<evidence type="ECO:0000259" key="15">
    <source>
        <dbReference type="PROSITE" id="PS50878"/>
    </source>
</evidence>
<evidence type="ECO:0000256" key="5">
    <source>
        <dbReference type="ARBA" id="ARBA00022679"/>
    </source>
</evidence>
<evidence type="ECO:0000256" key="13">
    <source>
        <dbReference type="ARBA" id="ARBA00048173"/>
    </source>
</evidence>
<evidence type="ECO:0000313" key="17">
    <source>
        <dbReference type="Proteomes" id="UP001168821"/>
    </source>
</evidence>
<evidence type="ECO:0000256" key="10">
    <source>
        <dbReference type="ARBA" id="ARBA00022918"/>
    </source>
</evidence>
<comment type="catalytic activity">
    <reaction evidence="13 14">
        <text>DNA(n) + a 2'-deoxyribonucleoside 5'-triphosphate = DNA(n+1) + diphosphate</text>
        <dbReference type="Rhea" id="RHEA:22508"/>
        <dbReference type="Rhea" id="RHEA-COMP:17339"/>
        <dbReference type="Rhea" id="RHEA-COMP:17340"/>
        <dbReference type="ChEBI" id="CHEBI:33019"/>
        <dbReference type="ChEBI" id="CHEBI:61560"/>
        <dbReference type="ChEBI" id="CHEBI:173112"/>
        <dbReference type="EC" id="2.7.7.49"/>
    </reaction>
</comment>
<dbReference type="Pfam" id="PF17984">
    <property type="entry name" value="TERT_thumb"/>
    <property type="match status" value="1"/>
</dbReference>
<dbReference type="Gene3D" id="3.10.10.20">
    <property type="match status" value="1"/>
</dbReference>
<dbReference type="GO" id="GO:0070034">
    <property type="term" value="F:telomerase RNA binding"/>
    <property type="evidence" value="ECO:0007669"/>
    <property type="project" value="TreeGrafter"/>
</dbReference>
<keyword evidence="9 14" id="KW-0779">Telomere</keyword>
<keyword evidence="8 14" id="KW-0460">Magnesium</keyword>
<dbReference type="InterPro" id="IPR021891">
    <property type="entry name" value="Telomerase_RBD"/>
</dbReference>
<keyword evidence="6 14" id="KW-0548">Nucleotidyltransferase</keyword>
<organism evidence="16 17">
    <name type="scientific">Zophobas morio</name>
    <dbReference type="NCBI Taxonomy" id="2755281"/>
    <lineage>
        <taxon>Eukaryota</taxon>
        <taxon>Metazoa</taxon>
        <taxon>Ecdysozoa</taxon>
        <taxon>Arthropoda</taxon>
        <taxon>Hexapoda</taxon>
        <taxon>Insecta</taxon>
        <taxon>Pterygota</taxon>
        <taxon>Neoptera</taxon>
        <taxon>Endopterygota</taxon>
        <taxon>Coleoptera</taxon>
        <taxon>Polyphaga</taxon>
        <taxon>Cucujiformia</taxon>
        <taxon>Tenebrionidae</taxon>
        <taxon>Zophobas</taxon>
    </lineage>
</organism>
<evidence type="ECO:0000256" key="12">
    <source>
        <dbReference type="ARBA" id="ARBA00032044"/>
    </source>
</evidence>
<gene>
    <name evidence="16" type="ORF">Zmor_024219</name>
</gene>
<dbReference type="Pfam" id="PF12009">
    <property type="entry name" value="Telomerase_RBD"/>
    <property type="match status" value="1"/>
</dbReference>
<dbReference type="Gene3D" id="1.10.132.70">
    <property type="match status" value="1"/>
</dbReference>
<evidence type="ECO:0000256" key="3">
    <source>
        <dbReference type="ARBA" id="ARBA00016182"/>
    </source>
</evidence>
<dbReference type="GO" id="GO:0000781">
    <property type="term" value="C:chromosome, telomeric region"/>
    <property type="evidence" value="ECO:0007669"/>
    <property type="project" value="UniProtKB-SubCell"/>
</dbReference>
<protein>
    <recommendedName>
        <fullName evidence="3 14">Telomerase reverse transcriptase</fullName>
        <ecNumber evidence="2 14">2.7.7.49</ecNumber>
    </recommendedName>
    <alternativeName>
        <fullName evidence="12 14">Telomerase catalytic subunit</fullName>
    </alternativeName>
</protein>
<dbReference type="Gene3D" id="1.10.10.2210">
    <property type="match status" value="1"/>
</dbReference>
<dbReference type="EC" id="2.7.7.49" evidence="2 14"/>
<feature type="domain" description="Reverse transcriptase" evidence="15">
    <location>
        <begin position="177"/>
        <end position="406"/>
    </location>
</feature>
<comment type="subcellular location">
    <subcellularLocation>
        <location evidence="14">Nucleus</location>
    </subcellularLocation>
    <subcellularLocation>
        <location evidence="14">Chromosome</location>
        <location evidence="14">Telomere</location>
    </subcellularLocation>
</comment>
<dbReference type="PANTHER" id="PTHR12066">
    <property type="entry name" value="TELOMERASE REVERSE TRANSCRIPTASE"/>
    <property type="match status" value="1"/>
</dbReference>
<name>A0AA38M8K5_9CUCU</name>
<dbReference type="GO" id="GO:0003720">
    <property type="term" value="F:telomerase activity"/>
    <property type="evidence" value="ECO:0007669"/>
    <property type="project" value="InterPro"/>
</dbReference>
<evidence type="ECO:0000256" key="2">
    <source>
        <dbReference type="ARBA" id="ARBA00012493"/>
    </source>
</evidence>
<dbReference type="GO" id="GO:0042162">
    <property type="term" value="F:telomeric DNA binding"/>
    <property type="evidence" value="ECO:0007669"/>
    <property type="project" value="TreeGrafter"/>
</dbReference>
<evidence type="ECO:0000256" key="9">
    <source>
        <dbReference type="ARBA" id="ARBA00022895"/>
    </source>
</evidence>
<evidence type="ECO:0000256" key="7">
    <source>
        <dbReference type="ARBA" id="ARBA00022723"/>
    </source>
</evidence>
<evidence type="ECO:0000256" key="1">
    <source>
        <dbReference type="ARBA" id="ARBA00008001"/>
    </source>
</evidence>
<keyword evidence="17" id="KW-1185">Reference proteome</keyword>
<dbReference type="Gene3D" id="3.30.70.2630">
    <property type="match status" value="1"/>
</dbReference>
<evidence type="ECO:0000256" key="11">
    <source>
        <dbReference type="ARBA" id="ARBA00023242"/>
    </source>
</evidence>
<dbReference type="InterPro" id="IPR000477">
    <property type="entry name" value="RT_dom"/>
</dbReference>
<accession>A0AA38M8K5</accession>
<dbReference type="SUPFAM" id="SSF56672">
    <property type="entry name" value="DNA/RNA polymerases"/>
    <property type="match status" value="1"/>
</dbReference>
<keyword evidence="11 14" id="KW-0539">Nucleus</keyword>
<dbReference type="AlphaFoldDB" id="A0AA38M8K5"/>
<keyword evidence="7 14" id="KW-0479">Metal-binding</keyword>
<dbReference type="GO" id="GO:0046872">
    <property type="term" value="F:metal ion binding"/>
    <property type="evidence" value="ECO:0007669"/>
    <property type="project" value="UniProtKB-KW"/>
</dbReference>
<dbReference type="InterPro" id="IPR041580">
    <property type="entry name" value="TERT_thumb"/>
</dbReference>
<dbReference type="PANTHER" id="PTHR12066:SF0">
    <property type="entry name" value="TELOMERASE REVERSE TRANSCRIPTASE"/>
    <property type="match status" value="1"/>
</dbReference>
<dbReference type="Pfam" id="PF00078">
    <property type="entry name" value="RVT_1"/>
    <property type="match status" value="1"/>
</dbReference>
<dbReference type="Proteomes" id="UP001168821">
    <property type="component" value="Unassembled WGS sequence"/>
</dbReference>
<proteinExistence type="inferred from homology"/>
<dbReference type="Gene3D" id="1.10.357.90">
    <property type="match status" value="1"/>
</dbReference>
<dbReference type="PROSITE" id="PS50878">
    <property type="entry name" value="RT_POL"/>
    <property type="match status" value="1"/>
</dbReference>
<evidence type="ECO:0000256" key="8">
    <source>
        <dbReference type="ARBA" id="ARBA00022842"/>
    </source>
</evidence>
<keyword evidence="10 14" id="KW-0695">RNA-directed DNA polymerase</keyword>
<comment type="similarity">
    <text evidence="1 14">Belongs to the reverse transcriptase family. Telomerase subfamily.</text>
</comment>
<dbReference type="InterPro" id="IPR043502">
    <property type="entry name" value="DNA/RNA_pol_sf"/>
</dbReference>
<dbReference type="InterPro" id="IPR003545">
    <property type="entry name" value="Telomerase_RT"/>
</dbReference>
<dbReference type="GO" id="GO:0000333">
    <property type="term" value="C:telomerase catalytic core complex"/>
    <property type="evidence" value="ECO:0007669"/>
    <property type="project" value="TreeGrafter"/>
</dbReference>
<dbReference type="SMART" id="SM00975">
    <property type="entry name" value="Telomerase_RBD"/>
    <property type="match status" value="1"/>
</dbReference>
<dbReference type="GO" id="GO:0007004">
    <property type="term" value="P:telomere maintenance via telomerase"/>
    <property type="evidence" value="ECO:0007669"/>
    <property type="project" value="TreeGrafter"/>
</dbReference>
<evidence type="ECO:0000256" key="4">
    <source>
        <dbReference type="ARBA" id="ARBA00022454"/>
    </source>
</evidence>
<comment type="caution">
    <text evidence="16">The sequence shown here is derived from an EMBL/GenBank/DDBJ whole genome shotgun (WGS) entry which is preliminary data.</text>
</comment>
<evidence type="ECO:0000256" key="14">
    <source>
        <dbReference type="RuleBase" id="RU365061"/>
    </source>
</evidence>
<evidence type="ECO:0000256" key="6">
    <source>
        <dbReference type="ARBA" id="ARBA00022695"/>
    </source>
</evidence>
<reference evidence="16" key="1">
    <citation type="journal article" date="2023" name="G3 (Bethesda)">
        <title>Whole genome assemblies of Zophobas morio and Tenebrio molitor.</title>
        <authorList>
            <person name="Kaur S."/>
            <person name="Stinson S.A."/>
            <person name="diCenzo G.C."/>
        </authorList>
    </citation>
    <scope>NUCLEOTIDE SEQUENCE</scope>
    <source>
        <strain evidence="16">QUZm001</strain>
    </source>
</reference>
<sequence length="606" mass="71654">MYYSLSLKTKQKKPKIVNLQYNNFDLTHLNNIINITLKNLRKTKNSETNLSFKILKLLDKIIPDDYFGNKLHRRLFYRIVDNILTQSAFECIYSSTLIKGYNCECIPWLSEIKCQLTKTTLLKKANKFLLEYVVKPIVVFYYKCTKTYSGQEMRFIRIDQWDSFHTKIINTLKKSKFLEEVERSSQVQPRGYLRIIPKDNLDELRFRSIVNSFRDNPKQAYLKSLTKKIYQAARAMNKHFSYSLYDEWSSFVERVGKQKIFGTKIDVEDAYGNVNISILTNTIRSLSSEFLSDRDKDFVAEYVKSQFVIFRGKCYQWNHGLLQGDILSPSLCELYMTYYDKLFLSKFDSDCFFHRTVDDYFFCSTEGFKVANFESYMESLHKINKGKTISNVWFTCEHIPYCGKIFNLDTKEVTTLYSFSKGYEIRHKFKLWNIQRPIPESGCKNFLARAVSCSFSSNYFGKMQLNTLFNSQKTVLENFFDGMVYVAYKFDATVMALRNNFLTFCVYFNLKQCVEQYSAKVKKSISRYKGKFYKTKVKFKLLKVIGLKAFIVVLKRRNEVYKNLIAHIKKENKLKIDFPKSDVDFEYFNRLPPYLKHVKVSRKSAI</sequence>
<dbReference type="EMBL" id="JALNTZ010000007">
    <property type="protein sequence ID" value="KAJ3646642.1"/>
    <property type="molecule type" value="Genomic_DNA"/>
</dbReference>
<keyword evidence="5 14" id="KW-0808">Transferase</keyword>